<evidence type="ECO:0000259" key="12">
    <source>
        <dbReference type="PROSITE" id="PS50893"/>
    </source>
</evidence>
<dbReference type="FunFam" id="3.40.50.300:FF:000299">
    <property type="entry name" value="ABC transporter ATP-binding protein/permease"/>
    <property type="match status" value="1"/>
</dbReference>
<comment type="subcellular location">
    <subcellularLocation>
        <location evidence="1">Cell membrane</location>
        <topology evidence="1">Multi-pass membrane protein</topology>
    </subcellularLocation>
</comment>
<feature type="transmembrane region" description="Helical" evidence="11">
    <location>
        <begin position="304"/>
        <end position="324"/>
    </location>
</feature>
<keyword evidence="5" id="KW-0547">Nucleotide-binding</keyword>
<dbReference type="GO" id="GO:0006508">
    <property type="term" value="P:proteolysis"/>
    <property type="evidence" value="ECO:0007669"/>
    <property type="project" value="InterPro"/>
</dbReference>
<dbReference type="Pfam" id="PF00664">
    <property type="entry name" value="ABC_membrane"/>
    <property type="match status" value="1"/>
</dbReference>
<evidence type="ECO:0000259" key="14">
    <source>
        <dbReference type="PROSITE" id="PS50990"/>
    </source>
</evidence>
<keyword evidence="7" id="KW-0788">Thiol protease</keyword>
<proteinExistence type="predicted"/>
<evidence type="ECO:0000256" key="3">
    <source>
        <dbReference type="ARBA" id="ARBA00022475"/>
    </source>
</evidence>
<dbReference type="InterPro" id="IPR011527">
    <property type="entry name" value="ABC1_TM_dom"/>
</dbReference>
<evidence type="ECO:0000256" key="5">
    <source>
        <dbReference type="ARBA" id="ARBA00022741"/>
    </source>
</evidence>
<dbReference type="Gene3D" id="3.40.50.300">
    <property type="entry name" value="P-loop containing nucleotide triphosphate hydrolases"/>
    <property type="match status" value="1"/>
</dbReference>
<feature type="domain" description="ABC transporter" evidence="12">
    <location>
        <begin position="482"/>
        <end position="716"/>
    </location>
</feature>
<dbReference type="InterPro" id="IPR017871">
    <property type="entry name" value="ABC_transporter-like_CS"/>
</dbReference>
<dbReference type="InterPro" id="IPR039421">
    <property type="entry name" value="Type_1_exporter"/>
</dbReference>
<organism evidence="15 16">
    <name type="scientific">Nodularia spumigena CENA596</name>
    <dbReference type="NCBI Taxonomy" id="1819295"/>
    <lineage>
        <taxon>Bacteria</taxon>
        <taxon>Bacillati</taxon>
        <taxon>Cyanobacteriota</taxon>
        <taxon>Cyanophyceae</taxon>
        <taxon>Nostocales</taxon>
        <taxon>Nodulariaceae</taxon>
        <taxon>Nodularia</taxon>
    </lineage>
</organism>
<dbReference type="InterPro" id="IPR027417">
    <property type="entry name" value="P-loop_NTPase"/>
</dbReference>
<feature type="transmembrane region" description="Helical" evidence="11">
    <location>
        <begin position="157"/>
        <end position="179"/>
    </location>
</feature>
<dbReference type="InterPro" id="IPR003593">
    <property type="entry name" value="AAA+_ATPase"/>
</dbReference>
<dbReference type="OrthoDB" id="437054at2"/>
<keyword evidence="6" id="KW-0378">Hydrolase</keyword>
<dbReference type="PROSITE" id="PS50893">
    <property type="entry name" value="ABC_TRANSPORTER_2"/>
    <property type="match status" value="1"/>
</dbReference>
<dbReference type="Gene3D" id="3.90.70.10">
    <property type="entry name" value="Cysteine proteinases"/>
    <property type="match status" value="1"/>
</dbReference>
<keyword evidence="2" id="KW-0813">Transport</keyword>
<dbReference type="PROSITE" id="PS00211">
    <property type="entry name" value="ABC_TRANSPORTER_1"/>
    <property type="match status" value="1"/>
</dbReference>
<feature type="transmembrane region" description="Helical" evidence="11">
    <location>
        <begin position="199"/>
        <end position="220"/>
    </location>
</feature>
<evidence type="ECO:0000256" key="4">
    <source>
        <dbReference type="ARBA" id="ARBA00022692"/>
    </source>
</evidence>
<dbReference type="Pfam" id="PF00005">
    <property type="entry name" value="ABC_tran"/>
    <property type="match status" value="1"/>
</dbReference>
<feature type="domain" description="ABC transmembrane type-1" evidence="13">
    <location>
        <begin position="166"/>
        <end position="446"/>
    </location>
</feature>
<dbReference type="SMART" id="SM00382">
    <property type="entry name" value="AAA"/>
    <property type="match status" value="1"/>
</dbReference>
<feature type="transmembrane region" description="Helical" evidence="11">
    <location>
        <begin position="389"/>
        <end position="410"/>
    </location>
</feature>
<evidence type="ECO:0000256" key="10">
    <source>
        <dbReference type="ARBA" id="ARBA00023136"/>
    </source>
</evidence>
<keyword evidence="8 15" id="KW-0067">ATP-binding</keyword>
<sequence>MKYQFVRQHSEEDCGAACIAAISKYYGRNFTLSHVREVVGTGQFGTTLLGLRRGAETLGFTAKPVTTSPELLKRLDEAPLPAIIHWNGNHWVVFYGKKGKKYLIADPAVGMRYLSSQDLVKGWTDWLMLLLEPDPIRFFAQEDDQVGGFFRFFKRVWIYRTILAQALPLNLMLGLLSLASPFLLQILTDDVLVRGDTSLLTTVVMAVVVMNIISTSLSYVQSNLIAHFAQRLKLGLVLDFGRQILQLPLSYYEARRSGEIVSRLRDIDQINQLISQVVVSLPSRFFIALISLCLMIFYSWKLSIVAVIIAVFMTLSTIVFLPTLQQKNRDFLVKYAEAQGLLVETFKGALTLKTTRSGQQFKDELQGEFGLLSNLAFRTMQIGIINNNFSSFVSSIGGVILLWFGGYLVINPAENLSIGQLFAFNAMNANFLGLIATVIGFVQQFTIVKTATERLTEVIDATPENENDGKKPFAMIPGDTDIVCSNVNFHYAGRLELLEDFSLTIPGGKVTAIIGKSGCGKSTIAKLIAGLYPINYGNIQIGLYNLQDLALDCLRQQVILVPQDAHFWSRSIVENFRLGAPHASFEQIVKACKIAEADEFIIKLPAKYQTILGEFGANISGGQRQRLAIARAIITDPPILILDESTGGLDPVSEAQVLEQLFQHRRGKTTILITHRPRVINRADWVVLLENGKLKEQGKLAELKNKPGEHLDFLSF</sequence>
<dbReference type="PROSITE" id="PS50990">
    <property type="entry name" value="PEPTIDASE_C39"/>
    <property type="match status" value="1"/>
</dbReference>
<dbReference type="AlphaFoldDB" id="A0A166I6H2"/>
<accession>A0A166I6H2</accession>
<keyword evidence="4 11" id="KW-0812">Transmembrane</keyword>
<dbReference type="GO" id="GO:0005886">
    <property type="term" value="C:plasma membrane"/>
    <property type="evidence" value="ECO:0007669"/>
    <property type="project" value="UniProtKB-SubCell"/>
</dbReference>
<dbReference type="SUPFAM" id="SSF52540">
    <property type="entry name" value="P-loop containing nucleoside triphosphate hydrolases"/>
    <property type="match status" value="1"/>
</dbReference>
<dbReference type="CDD" id="cd18570">
    <property type="entry name" value="ABC_6TM_PCAT1_LagD_like"/>
    <property type="match status" value="1"/>
</dbReference>
<evidence type="ECO:0000256" key="6">
    <source>
        <dbReference type="ARBA" id="ARBA00022801"/>
    </source>
</evidence>
<dbReference type="InterPro" id="IPR003439">
    <property type="entry name" value="ABC_transporter-like_ATP-bd"/>
</dbReference>
<evidence type="ECO:0000256" key="1">
    <source>
        <dbReference type="ARBA" id="ARBA00004651"/>
    </source>
</evidence>
<comment type="caution">
    <text evidence="15">The sequence shown here is derived from an EMBL/GenBank/DDBJ whole genome shotgun (WGS) entry which is preliminary data.</text>
</comment>
<evidence type="ECO:0000313" key="16">
    <source>
        <dbReference type="Proteomes" id="UP000076555"/>
    </source>
</evidence>
<dbReference type="EMBL" id="LWAJ01000268">
    <property type="protein sequence ID" value="KZL47964.1"/>
    <property type="molecule type" value="Genomic_DNA"/>
</dbReference>
<dbReference type="SUPFAM" id="SSF90123">
    <property type="entry name" value="ABC transporter transmembrane region"/>
    <property type="match status" value="1"/>
</dbReference>
<reference evidence="15 16" key="1">
    <citation type="submission" date="2016-04" db="EMBL/GenBank/DDBJ databases">
        <title>Draft Genome Assembly of the Bloom-forming Cyanobacterium Nodularia spumigena Strain CENA596 in Shrimp Production Ponds.</title>
        <authorList>
            <person name="Popin R.V."/>
            <person name="Rigonato J."/>
            <person name="Abreu V.A."/>
            <person name="Andreote A.P."/>
            <person name="Silveira S.B."/>
            <person name="Odebrecht C."/>
            <person name="Fiore M.F."/>
        </authorList>
    </citation>
    <scope>NUCLEOTIDE SEQUENCE [LARGE SCALE GENOMIC DNA]</scope>
    <source>
        <strain evidence="15 16">CENA596</strain>
    </source>
</reference>
<feature type="transmembrane region" description="Helical" evidence="11">
    <location>
        <begin position="422"/>
        <end position="442"/>
    </location>
</feature>
<protein>
    <submittedName>
        <fullName evidence="15">ABC transporter ATP-binding protein</fullName>
    </submittedName>
</protein>
<dbReference type="InterPro" id="IPR005074">
    <property type="entry name" value="Peptidase_C39"/>
</dbReference>
<keyword evidence="3" id="KW-1003">Cell membrane</keyword>
<dbReference type="GO" id="GO:0005524">
    <property type="term" value="F:ATP binding"/>
    <property type="evidence" value="ECO:0007669"/>
    <property type="project" value="UniProtKB-KW"/>
</dbReference>
<dbReference type="GO" id="GO:0016887">
    <property type="term" value="F:ATP hydrolysis activity"/>
    <property type="evidence" value="ECO:0007669"/>
    <property type="project" value="InterPro"/>
</dbReference>
<evidence type="ECO:0000259" key="13">
    <source>
        <dbReference type="PROSITE" id="PS50929"/>
    </source>
</evidence>
<evidence type="ECO:0000256" key="7">
    <source>
        <dbReference type="ARBA" id="ARBA00022807"/>
    </source>
</evidence>
<feature type="domain" description="Peptidase C39" evidence="14">
    <location>
        <begin position="8"/>
        <end position="130"/>
    </location>
</feature>
<gene>
    <name evidence="15" type="ORF">A2T98_20470</name>
</gene>
<keyword evidence="9 11" id="KW-1133">Transmembrane helix</keyword>
<dbReference type="PROSITE" id="PS50929">
    <property type="entry name" value="ABC_TM1F"/>
    <property type="match status" value="1"/>
</dbReference>
<dbReference type="CDD" id="cd02418">
    <property type="entry name" value="Peptidase_C39B"/>
    <property type="match status" value="1"/>
</dbReference>
<evidence type="ECO:0000256" key="8">
    <source>
        <dbReference type="ARBA" id="ARBA00022840"/>
    </source>
</evidence>
<keyword evidence="7" id="KW-0645">Protease</keyword>
<keyword evidence="10 11" id="KW-0472">Membrane</keyword>
<feature type="transmembrane region" description="Helical" evidence="11">
    <location>
        <begin position="273"/>
        <end position="298"/>
    </location>
</feature>
<dbReference type="Proteomes" id="UP000076555">
    <property type="component" value="Unassembled WGS sequence"/>
</dbReference>
<evidence type="ECO:0000256" key="9">
    <source>
        <dbReference type="ARBA" id="ARBA00022989"/>
    </source>
</evidence>
<evidence type="ECO:0000256" key="11">
    <source>
        <dbReference type="SAM" id="Phobius"/>
    </source>
</evidence>
<dbReference type="PANTHER" id="PTHR43394:SF1">
    <property type="entry name" value="ATP-BINDING CASSETTE SUB-FAMILY B MEMBER 10, MITOCHONDRIAL"/>
    <property type="match status" value="1"/>
</dbReference>
<dbReference type="GO" id="GO:0008234">
    <property type="term" value="F:cysteine-type peptidase activity"/>
    <property type="evidence" value="ECO:0007669"/>
    <property type="project" value="UniProtKB-KW"/>
</dbReference>
<dbReference type="Pfam" id="PF03412">
    <property type="entry name" value="Peptidase_C39"/>
    <property type="match status" value="1"/>
</dbReference>
<dbReference type="InterPro" id="IPR036640">
    <property type="entry name" value="ABC1_TM_sf"/>
</dbReference>
<dbReference type="GO" id="GO:0015421">
    <property type="term" value="F:ABC-type oligopeptide transporter activity"/>
    <property type="evidence" value="ECO:0007669"/>
    <property type="project" value="TreeGrafter"/>
</dbReference>
<dbReference type="RefSeq" id="WP_017804165.1">
    <property type="nucleotide sequence ID" value="NZ_CAWMRI010000268.1"/>
</dbReference>
<dbReference type="PANTHER" id="PTHR43394">
    <property type="entry name" value="ATP-DEPENDENT PERMEASE MDL1, MITOCHONDRIAL"/>
    <property type="match status" value="1"/>
</dbReference>
<evidence type="ECO:0000256" key="2">
    <source>
        <dbReference type="ARBA" id="ARBA00022448"/>
    </source>
</evidence>
<dbReference type="Gene3D" id="1.20.1560.10">
    <property type="entry name" value="ABC transporter type 1, transmembrane domain"/>
    <property type="match status" value="1"/>
</dbReference>
<name>A0A166I6H2_NODSP</name>
<evidence type="ECO:0000313" key="15">
    <source>
        <dbReference type="EMBL" id="KZL47964.1"/>
    </source>
</evidence>